<dbReference type="OrthoDB" id="9780765at2"/>
<name>A0A553GXU1_9PSED</name>
<dbReference type="SUPFAM" id="SSF53474">
    <property type="entry name" value="alpha/beta-Hydrolases"/>
    <property type="match status" value="1"/>
</dbReference>
<keyword evidence="4" id="KW-1185">Reference proteome</keyword>
<dbReference type="AlphaFoldDB" id="A0A553GXU1"/>
<dbReference type="Pfam" id="PF00561">
    <property type="entry name" value="Abhydrolase_1"/>
    <property type="match status" value="1"/>
</dbReference>
<accession>A0A553GXU1</accession>
<dbReference type="RefSeq" id="WP_143488634.1">
    <property type="nucleotide sequence ID" value="NZ_VJOY01000008.1"/>
</dbReference>
<evidence type="ECO:0000259" key="2">
    <source>
        <dbReference type="Pfam" id="PF00561"/>
    </source>
</evidence>
<dbReference type="GO" id="GO:0016787">
    <property type="term" value="F:hydrolase activity"/>
    <property type="evidence" value="ECO:0007669"/>
    <property type="project" value="UniProtKB-KW"/>
</dbReference>
<comment type="caution">
    <text evidence="3">The sequence shown here is derived from an EMBL/GenBank/DDBJ whole genome shotgun (WGS) entry which is preliminary data.</text>
</comment>
<sequence length="328" mass="36213">MSHVEHQLLDVNGIQLSLYGAGPAQGRPVWLLHGFPECWHAWRHVIDALAAAGYRVWVPEMRGYGRSSAPEAVEAYDLPSLGNDILGAMDALGQTRAAVIGHDWGAPVAWSLALRAPERVEVVGGFSVPYGGRPKRPATELLREAFGDRFNYILYFQTPGVAEAELDADIPRTLRIMLQACSAEVPKDLFLRDKPAGSRLFEGLADPGVPPAWCDDESFQHYLATFTGRGFGPALNWYRNFQRNWALSEPLAERRIEQPALFLIGDHDPVGTLEAHTLARMAQWVPRVEAHTLADCGHWLQGEKPAEVNARLLDFLARHYPAGGVSPA</sequence>
<dbReference type="Gene3D" id="3.40.50.1820">
    <property type="entry name" value="alpha/beta hydrolase"/>
    <property type="match status" value="1"/>
</dbReference>
<dbReference type="EMBL" id="VJOY01000008">
    <property type="protein sequence ID" value="TRX74306.1"/>
    <property type="molecule type" value="Genomic_DNA"/>
</dbReference>
<evidence type="ECO:0000313" key="3">
    <source>
        <dbReference type="EMBL" id="TRX74306.1"/>
    </source>
</evidence>
<dbReference type="PANTHER" id="PTHR43329">
    <property type="entry name" value="EPOXIDE HYDROLASE"/>
    <property type="match status" value="1"/>
</dbReference>
<dbReference type="InterPro" id="IPR000073">
    <property type="entry name" value="AB_hydrolase_1"/>
</dbReference>
<gene>
    <name evidence="3" type="ORF">FM069_12210</name>
</gene>
<reference evidence="3 4" key="1">
    <citation type="submission" date="2019-07" db="EMBL/GenBank/DDBJ databases">
        <title>Pseudomonas mangiferae sp. nov., isolated from bark of mango tree in Thailand.</title>
        <authorList>
            <person name="Srisuk N."/>
            <person name="Anurat P."/>
        </authorList>
    </citation>
    <scope>NUCLEOTIDE SEQUENCE [LARGE SCALE GENOMIC DNA]</scope>
    <source>
        <strain evidence="3 4">DMKU_BBB3-04</strain>
    </source>
</reference>
<proteinExistence type="predicted"/>
<keyword evidence="1 3" id="KW-0378">Hydrolase</keyword>
<dbReference type="InterPro" id="IPR029058">
    <property type="entry name" value="AB_hydrolase_fold"/>
</dbReference>
<feature type="domain" description="AB hydrolase-1" evidence="2">
    <location>
        <begin position="28"/>
        <end position="305"/>
    </location>
</feature>
<dbReference type="InterPro" id="IPR000639">
    <property type="entry name" value="Epox_hydrolase-like"/>
</dbReference>
<dbReference type="PRINTS" id="PR00412">
    <property type="entry name" value="EPOXHYDRLASE"/>
</dbReference>
<dbReference type="Proteomes" id="UP000315235">
    <property type="component" value="Unassembled WGS sequence"/>
</dbReference>
<evidence type="ECO:0000256" key="1">
    <source>
        <dbReference type="ARBA" id="ARBA00022801"/>
    </source>
</evidence>
<organism evidence="3 4">
    <name type="scientific">Pseudomonas mangiferae</name>
    <dbReference type="NCBI Taxonomy" id="2593654"/>
    <lineage>
        <taxon>Bacteria</taxon>
        <taxon>Pseudomonadati</taxon>
        <taxon>Pseudomonadota</taxon>
        <taxon>Gammaproteobacteria</taxon>
        <taxon>Pseudomonadales</taxon>
        <taxon>Pseudomonadaceae</taxon>
        <taxon>Pseudomonas</taxon>
    </lineage>
</organism>
<evidence type="ECO:0000313" key="4">
    <source>
        <dbReference type="Proteomes" id="UP000315235"/>
    </source>
</evidence>
<protein>
    <submittedName>
        <fullName evidence="3">Alpha/beta hydrolase</fullName>
    </submittedName>
</protein>